<dbReference type="PANTHER" id="PTHR10146:SF14">
    <property type="entry name" value="PYRIDOXAL PHOSPHATE HOMEOSTASIS PROTEIN"/>
    <property type="match status" value="1"/>
</dbReference>
<comment type="similarity">
    <text evidence="2 4">Belongs to the pyridoxal phosphate-binding protein YggS/PROSC family.</text>
</comment>
<evidence type="ECO:0000313" key="6">
    <source>
        <dbReference type="EMBL" id="KAF7993550.1"/>
    </source>
</evidence>
<comment type="caution">
    <text evidence="6">The sequence shown here is derived from an EMBL/GenBank/DDBJ whole genome shotgun (WGS) entry which is preliminary data.</text>
</comment>
<dbReference type="PIRSF" id="PIRSF004848">
    <property type="entry name" value="YBL036c_PLPDEIII"/>
    <property type="match status" value="1"/>
</dbReference>
<keyword evidence="7" id="KW-1185">Reference proteome</keyword>
<evidence type="ECO:0000256" key="4">
    <source>
        <dbReference type="RuleBase" id="RU004514"/>
    </source>
</evidence>
<comment type="cofactor">
    <cofactor evidence="3">
        <name>pyridoxal 5'-phosphate</name>
        <dbReference type="ChEBI" id="CHEBI:597326"/>
    </cofactor>
</comment>
<feature type="modified residue" description="N6-(pyridoxal phosphate)lysine" evidence="2 3">
    <location>
        <position position="47"/>
    </location>
</feature>
<protein>
    <recommendedName>
        <fullName evidence="2">Pyridoxal phosphate homeostasis protein</fullName>
        <shortName evidence="2">PLP homeostasis protein</shortName>
    </recommendedName>
</protein>
<proteinExistence type="inferred from homology"/>
<accession>A0A834XWK3</accession>
<dbReference type="AlphaFoldDB" id="A0A834XWK3"/>
<organism evidence="6 7">
    <name type="scientific">Aphidius gifuensis</name>
    <name type="common">Parasitoid wasp</name>
    <dbReference type="NCBI Taxonomy" id="684658"/>
    <lineage>
        <taxon>Eukaryota</taxon>
        <taxon>Metazoa</taxon>
        <taxon>Ecdysozoa</taxon>
        <taxon>Arthropoda</taxon>
        <taxon>Hexapoda</taxon>
        <taxon>Insecta</taxon>
        <taxon>Pterygota</taxon>
        <taxon>Neoptera</taxon>
        <taxon>Endopterygota</taxon>
        <taxon>Hymenoptera</taxon>
        <taxon>Apocrita</taxon>
        <taxon>Ichneumonoidea</taxon>
        <taxon>Braconidae</taxon>
        <taxon>Aphidiinae</taxon>
        <taxon>Aphidius</taxon>
    </lineage>
</organism>
<keyword evidence="1 2" id="KW-0663">Pyridoxal phosphate</keyword>
<gene>
    <name evidence="6" type="ORF">HCN44_010145</name>
</gene>
<evidence type="ECO:0000256" key="1">
    <source>
        <dbReference type="ARBA" id="ARBA00022898"/>
    </source>
</evidence>
<evidence type="ECO:0000256" key="3">
    <source>
        <dbReference type="PIRSR" id="PIRSR004848-1"/>
    </source>
</evidence>
<dbReference type="CDD" id="cd06822">
    <property type="entry name" value="PLPDE_III_YBL036c_euk"/>
    <property type="match status" value="1"/>
</dbReference>
<dbReference type="HAMAP" id="MF_02087">
    <property type="entry name" value="PLP_homeostasis"/>
    <property type="match status" value="1"/>
</dbReference>
<dbReference type="PROSITE" id="PS01211">
    <property type="entry name" value="UPF0001"/>
    <property type="match status" value="1"/>
</dbReference>
<evidence type="ECO:0000313" key="7">
    <source>
        <dbReference type="Proteomes" id="UP000639338"/>
    </source>
</evidence>
<dbReference type="FunFam" id="3.20.20.10:FF:000007">
    <property type="entry name" value="Pyridoxal phosphate homeostasis protein"/>
    <property type="match status" value="1"/>
</dbReference>
<dbReference type="NCBIfam" id="TIGR00044">
    <property type="entry name" value="YggS family pyridoxal phosphate-dependent enzyme"/>
    <property type="match status" value="1"/>
</dbReference>
<sequence>MVQLTKIIRMSEIAKNIKLVEEKILKACSKRSPEFENIKPRLVAVSKIKPASLIIDAYEAGQKYFGENYVNELVDKSNHPDILTRDIRWHFIGHLQRNKVNKVLSVPNLFMIETVDNDKLATAINSSWQKYRKQDDHKINVMVQVNTSNEPEKSGCKIEETSALVKHILENCKNLKFSGLMTIGAYGYDPSNGPNPDFLSLKKCREIVSNELSLDINNIELSMGMSTDYEHAIELGSTNVRVGSAIFGERPPKTL</sequence>
<dbReference type="GO" id="GO:0030170">
    <property type="term" value="F:pyridoxal phosphate binding"/>
    <property type="evidence" value="ECO:0007669"/>
    <property type="project" value="UniProtKB-UniRule"/>
</dbReference>
<evidence type="ECO:0000259" key="5">
    <source>
        <dbReference type="Pfam" id="PF01168"/>
    </source>
</evidence>
<dbReference type="SUPFAM" id="SSF51419">
    <property type="entry name" value="PLP-binding barrel"/>
    <property type="match status" value="1"/>
</dbReference>
<dbReference type="Gene3D" id="3.20.20.10">
    <property type="entry name" value="Alanine racemase"/>
    <property type="match status" value="1"/>
</dbReference>
<dbReference type="Proteomes" id="UP000639338">
    <property type="component" value="Unassembled WGS sequence"/>
</dbReference>
<dbReference type="PANTHER" id="PTHR10146">
    <property type="entry name" value="PROLINE SYNTHETASE CO-TRANSCRIBED BACTERIAL HOMOLOG PROTEIN"/>
    <property type="match status" value="1"/>
</dbReference>
<feature type="domain" description="Alanine racemase N-terminal" evidence="5">
    <location>
        <begin position="41"/>
        <end position="251"/>
    </location>
</feature>
<dbReference type="OrthoDB" id="10264196at2759"/>
<dbReference type="InterPro" id="IPR001608">
    <property type="entry name" value="Ala_racemase_N"/>
</dbReference>
<dbReference type="EMBL" id="JACMRX010000003">
    <property type="protein sequence ID" value="KAF7993550.1"/>
    <property type="molecule type" value="Genomic_DNA"/>
</dbReference>
<dbReference type="Pfam" id="PF01168">
    <property type="entry name" value="Ala_racemase_N"/>
    <property type="match status" value="1"/>
</dbReference>
<comment type="function">
    <text evidence="2">Pyridoxal 5'-phosphate (PLP)-binding protein, which may be involved in intracellular homeostatic regulation of pyridoxal 5'-phosphate (PLP), the active form of vitamin B6.</text>
</comment>
<evidence type="ECO:0000256" key="2">
    <source>
        <dbReference type="HAMAP-Rule" id="MF_03225"/>
    </source>
</evidence>
<dbReference type="InterPro" id="IPR029066">
    <property type="entry name" value="PLP-binding_barrel"/>
</dbReference>
<reference evidence="6 7" key="1">
    <citation type="submission" date="2020-08" db="EMBL/GenBank/DDBJ databases">
        <title>Aphidius gifuensis genome sequencing and assembly.</title>
        <authorList>
            <person name="Du Z."/>
        </authorList>
    </citation>
    <scope>NUCLEOTIDE SEQUENCE [LARGE SCALE GENOMIC DNA]</scope>
    <source>
        <strain evidence="6">YNYX2018</strain>
        <tissue evidence="6">Adults</tissue>
    </source>
</reference>
<dbReference type="InterPro" id="IPR011078">
    <property type="entry name" value="PyrdxlP_homeostasis"/>
</dbReference>
<name>A0A834XWK3_APHGI</name>